<protein>
    <submittedName>
        <fullName evidence="1">Uncharacterized protein</fullName>
    </submittedName>
</protein>
<evidence type="ECO:0000313" key="1">
    <source>
        <dbReference type="EMBL" id="QHT34517.1"/>
    </source>
</evidence>
<proteinExistence type="predicted"/>
<sequence length="102" mass="11338">MGGYFSSIKVDDAASAINATNDAEHDDVLVLSEPKVDPLEIKNDESGLVVLDDDDKDKEKGKEKEKCDDFASRTTVNDVVYTKKNIKKKNKNKKKGKLLHLS</sequence>
<dbReference type="EMBL" id="MN739001">
    <property type="protein sequence ID" value="QHT34517.1"/>
    <property type="molecule type" value="Genomic_DNA"/>
</dbReference>
<name>A0A6C0EZB8_9ZZZZ</name>
<organism evidence="1">
    <name type="scientific">viral metagenome</name>
    <dbReference type="NCBI Taxonomy" id="1070528"/>
    <lineage>
        <taxon>unclassified sequences</taxon>
        <taxon>metagenomes</taxon>
        <taxon>organismal metagenomes</taxon>
    </lineage>
</organism>
<dbReference type="AlphaFoldDB" id="A0A6C0EZB8"/>
<accession>A0A6C0EZB8</accession>
<reference evidence="1" key="1">
    <citation type="journal article" date="2020" name="Nature">
        <title>Giant virus diversity and host interactions through global metagenomics.</title>
        <authorList>
            <person name="Schulz F."/>
            <person name="Roux S."/>
            <person name="Paez-Espino D."/>
            <person name="Jungbluth S."/>
            <person name="Walsh D.A."/>
            <person name="Denef V.J."/>
            <person name="McMahon K.D."/>
            <person name="Konstantinidis K.T."/>
            <person name="Eloe-Fadrosh E.A."/>
            <person name="Kyrpides N.C."/>
            <person name="Woyke T."/>
        </authorList>
    </citation>
    <scope>NUCLEOTIDE SEQUENCE</scope>
    <source>
        <strain evidence="1">GVMAG-M-3300009163-63</strain>
    </source>
</reference>